<reference evidence="4 5" key="1">
    <citation type="submission" date="2018-09" db="EMBL/GenBank/DDBJ databases">
        <authorList>
            <person name="Grouzdev D.S."/>
            <person name="Krutkina M.S."/>
        </authorList>
    </citation>
    <scope>NUCLEOTIDE SEQUENCE [LARGE SCALE GENOMIC DNA]</scope>
    <source>
        <strain evidence="4 5">RmlP001</strain>
    </source>
</reference>
<dbReference type="Gene3D" id="3.30.465.10">
    <property type="match status" value="1"/>
</dbReference>
<organism evidence="4 5">
    <name type="scientific">Lichenibacterium ramalinae</name>
    <dbReference type="NCBI Taxonomy" id="2316527"/>
    <lineage>
        <taxon>Bacteria</taxon>
        <taxon>Pseudomonadati</taxon>
        <taxon>Pseudomonadota</taxon>
        <taxon>Alphaproteobacteria</taxon>
        <taxon>Hyphomicrobiales</taxon>
        <taxon>Lichenihabitantaceae</taxon>
        <taxon>Lichenibacterium</taxon>
    </lineage>
</organism>
<evidence type="ECO:0000313" key="5">
    <source>
        <dbReference type="Proteomes" id="UP000289411"/>
    </source>
</evidence>
<accession>A0A4Q2RDY8</accession>
<keyword evidence="5" id="KW-1185">Reference proteome</keyword>
<dbReference type="InterPro" id="IPR016169">
    <property type="entry name" value="FAD-bd_PCMH_sub2"/>
</dbReference>
<keyword evidence="1" id="KW-0285">Flavoprotein</keyword>
<dbReference type="Proteomes" id="UP000289411">
    <property type="component" value="Unassembled WGS sequence"/>
</dbReference>
<dbReference type="PANTHER" id="PTHR11748:SF103">
    <property type="entry name" value="GLYCOLATE OXIDASE SUBUNIT GLCE"/>
    <property type="match status" value="1"/>
</dbReference>
<name>A0A4Q2RDY8_9HYPH</name>
<dbReference type="SUPFAM" id="SSF56176">
    <property type="entry name" value="FAD-binding/transporter-associated domain-like"/>
    <property type="match status" value="1"/>
</dbReference>
<dbReference type="RefSeq" id="WP_129218565.1">
    <property type="nucleotide sequence ID" value="NZ_QYBC01000005.1"/>
</dbReference>
<feature type="domain" description="FAD-binding PCMH-type" evidence="3">
    <location>
        <begin position="1"/>
        <end position="181"/>
    </location>
</feature>
<evidence type="ECO:0000259" key="3">
    <source>
        <dbReference type="PROSITE" id="PS51387"/>
    </source>
</evidence>
<protein>
    <submittedName>
        <fullName evidence="4">Glycolate oxidase subunit GlcE</fullName>
    </submittedName>
</protein>
<dbReference type="SUPFAM" id="SSF55103">
    <property type="entry name" value="FAD-linked oxidases, C-terminal domain"/>
    <property type="match status" value="1"/>
</dbReference>
<gene>
    <name evidence="4" type="primary">glcE</name>
    <name evidence="4" type="ORF">D3272_07635</name>
</gene>
<dbReference type="InterPro" id="IPR036318">
    <property type="entry name" value="FAD-bd_PCMH-like_sf"/>
</dbReference>
<dbReference type="GO" id="GO:0071949">
    <property type="term" value="F:FAD binding"/>
    <property type="evidence" value="ECO:0007669"/>
    <property type="project" value="InterPro"/>
</dbReference>
<dbReference type="GO" id="GO:0003824">
    <property type="term" value="F:catalytic activity"/>
    <property type="evidence" value="ECO:0007669"/>
    <property type="project" value="InterPro"/>
</dbReference>
<comment type="caution">
    <text evidence="4">The sequence shown here is derived from an EMBL/GenBank/DDBJ whole genome shotgun (WGS) entry which is preliminary data.</text>
</comment>
<dbReference type="OrthoDB" id="9811557at2"/>
<dbReference type="InterPro" id="IPR016164">
    <property type="entry name" value="FAD-linked_Oxase-like_C"/>
</dbReference>
<keyword evidence="2" id="KW-0274">FAD</keyword>
<dbReference type="InterPro" id="IPR006094">
    <property type="entry name" value="Oxid_FAD_bind_N"/>
</dbReference>
<dbReference type="EMBL" id="QYBC01000005">
    <property type="protein sequence ID" value="RYB06054.1"/>
    <property type="molecule type" value="Genomic_DNA"/>
</dbReference>
<dbReference type="PANTHER" id="PTHR11748">
    <property type="entry name" value="D-LACTATE DEHYDROGENASE"/>
    <property type="match status" value="1"/>
</dbReference>
<evidence type="ECO:0000313" key="4">
    <source>
        <dbReference type="EMBL" id="RYB06054.1"/>
    </source>
</evidence>
<sequence>MSLHTPTTEAEACAVVAEARAARRPLQLRGGGTRAGLGRPSNATDVLCSAGLTGITLYEPSELVIGARAGTPVRVIEETLAARGQMLPVEPADHRRLYGTAGEPTAGGLVATGASGPRRFAAGAIRDQLIGVRFVNGAGEAIKSGGRVMKNVTGLDLVKLQCGAHGTLGFLTEVVFKVVPRPETALTLALHGLDDARAVAALTLAIGTPFEITGAAHLPGGGPGDAVTLLRLEGFQASVDDRASRLAALLGAFGAAERRDAASAAPLWEGLRDGVALDARPDAAVWRLSVAPTKGPAVAARLAGVAERHAFDWGGGLLWLAVDPAGDAGAAAVRAAVAEAGGHATLVRAPEAVRAAADVFEPPAPALRAVTAAIKASCDPERVLNPGRMYGGV</sequence>
<proteinExistence type="predicted"/>
<dbReference type="InterPro" id="IPR016166">
    <property type="entry name" value="FAD-bd_PCMH"/>
</dbReference>
<dbReference type="PROSITE" id="PS51387">
    <property type="entry name" value="FAD_PCMH"/>
    <property type="match status" value="1"/>
</dbReference>
<dbReference type="Pfam" id="PF01565">
    <property type="entry name" value="FAD_binding_4"/>
    <property type="match status" value="1"/>
</dbReference>
<reference evidence="4 5" key="2">
    <citation type="submission" date="2019-02" db="EMBL/GenBank/DDBJ databases">
        <title>'Lichenibacterium ramalinii' gen. nov. sp. nov., 'Lichenibacterium minor' gen. nov. sp. nov.</title>
        <authorList>
            <person name="Pankratov T."/>
        </authorList>
    </citation>
    <scope>NUCLEOTIDE SEQUENCE [LARGE SCALE GENOMIC DNA]</scope>
    <source>
        <strain evidence="4 5">RmlP001</strain>
    </source>
</reference>
<evidence type="ECO:0000256" key="1">
    <source>
        <dbReference type="ARBA" id="ARBA00022630"/>
    </source>
</evidence>
<dbReference type="NCBIfam" id="NF008439">
    <property type="entry name" value="PRK11282.1"/>
    <property type="match status" value="1"/>
</dbReference>
<evidence type="ECO:0000256" key="2">
    <source>
        <dbReference type="ARBA" id="ARBA00022827"/>
    </source>
</evidence>
<dbReference type="AlphaFoldDB" id="A0A4Q2RDY8"/>